<evidence type="ECO:0000313" key="2">
    <source>
        <dbReference type="Proteomes" id="UP000267027"/>
    </source>
</evidence>
<organism evidence="3">
    <name type="scientific">Angiostrongylus costaricensis</name>
    <name type="common">Nematode worm</name>
    <dbReference type="NCBI Taxonomy" id="334426"/>
    <lineage>
        <taxon>Eukaryota</taxon>
        <taxon>Metazoa</taxon>
        <taxon>Ecdysozoa</taxon>
        <taxon>Nematoda</taxon>
        <taxon>Chromadorea</taxon>
        <taxon>Rhabditida</taxon>
        <taxon>Rhabditina</taxon>
        <taxon>Rhabditomorpha</taxon>
        <taxon>Strongyloidea</taxon>
        <taxon>Metastrongylidae</taxon>
        <taxon>Angiostrongylus</taxon>
    </lineage>
</organism>
<keyword evidence="2" id="KW-1185">Reference proteome</keyword>
<dbReference type="GO" id="GO:1902042">
    <property type="term" value="P:negative regulation of extrinsic apoptotic signaling pathway via death domain receptors"/>
    <property type="evidence" value="ECO:0007669"/>
    <property type="project" value="TreeGrafter"/>
</dbReference>
<dbReference type="PANTHER" id="PTHR13088:SF3">
    <property type="entry name" value="FAS APOPTOTIC INHIBITORY MOLECULE 1"/>
    <property type="match status" value="1"/>
</dbReference>
<dbReference type="OrthoDB" id="6262731at2759"/>
<dbReference type="Gene3D" id="2.40.128.180">
    <property type="match status" value="2"/>
</dbReference>
<dbReference type="Pfam" id="PF06905">
    <property type="entry name" value="FAIM1"/>
    <property type="match status" value="1"/>
</dbReference>
<gene>
    <name evidence="1" type="ORF">ACOC_LOCUS11920</name>
</gene>
<protein>
    <submittedName>
        <fullName evidence="3">Fas apoptotic inhibitory molecule 1</fullName>
    </submittedName>
</protein>
<dbReference type="STRING" id="334426.A0A0R3PZE1"/>
<reference evidence="1 2" key="2">
    <citation type="submission" date="2018-11" db="EMBL/GenBank/DDBJ databases">
        <authorList>
            <consortium name="Pathogen Informatics"/>
        </authorList>
    </citation>
    <scope>NUCLEOTIDE SEQUENCE [LARGE SCALE GENOMIC DNA]</scope>
    <source>
        <strain evidence="1 2">Costa Rica</strain>
    </source>
</reference>
<dbReference type="EMBL" id="UYYA01004826">
    <property type="protein sequence ID" value="VDM63505.1"/>
    <property type="molecule type" value="Genomic_DNA"/>
</dbReference>
<dbReference type="PANTHER" id="PTHR13088">
    <property type="entry name" value="FAS APOPTOTIC INHIBITORY MOLECULE FAIM"/>
    <property type="match status" value="1"/>
</dbReference>
<evidence type="ECO:0000313" key="1">
    <source>
        <dbReference type="EMBL" id="VDM63505.1"/>
    </source>
</evidence>
<dbReference type="OMA" id="SQEYRIM"/>
<sequence length="183" mass="21032">MVDSDIVAKWSVPLQNKVHRIEFEHGTTTGKRVIRIDGKEILRRDWMFKLVGSESFQLGNMKCTITVQALGTFAYEYSLEVNGKNYEKFREEQCKKLLCWETIISGEETRIVLDKETMEVWVNGMKIDTAGEFVADGTETHFEVGRHVCKITAASSGRKKIGVVHDLYVDGELIPHFTFRKRQ</sequence>
<dbReference type="InterPro" id="IPR038513">
    <property type="entry name" value="FAIM1_dom_sf"/>
</dbReference>
<dbReference type="FunFam" id="2.40.128.180:FF:000001">
    <property type="entry name" value="Fas apoptotic inhibitory molecule 1"/>
    <property type="match status" value="1"/>
</dbReference>
<accession>A0A0R3PZE1</accession>
<dbReference type="WBParaSite" id="ACOC_0001191901-mRNA-1">
    <property type="protein sequence ID" value="ACOC_0001191901-mRNA-1"/>
    <property type="gene ID" value="ACOC_0001191901"/>
</dbReference>
<evidence type="ECO:0000313" key="3">
    <source>
        <dbReference type="WBParaSite" id="ACOC_0001191901-mRNA-1"/>
    </source>
</evidence>
<dbReference type="Proteomes" id="UP000267027">
    <property type="component" value="Unassembled WGS sequence"/>
</dbReference>
<name>A0A0R3PZE1_ANGCS</name>
<dbReference type="AlphaFoldDB" id="A0A0R3PZE1"/>
<dbReference type="InterPro" id="IPR010695">
    <property type="entry name" value="FAIM1"/>
</dbReference>
<reference evidence="3" key="1">
    <citation type="submission" date="2017-02" db="UniProtKB">
        <authorList>
            <consortium name="WormBaseParasite"/>
        </authorList>
    </citation>
    <scope>IDENTIFICATION</scope>
</reference>
<proteinExistence type="predicted"/>